<dbReference type="InterPro" id="IPR027417">
    <property type="entry name" value="P-loop_NTPase"/>
</dbReference>
<keyword evidence="5" id="KW-0347">Helicase</keyword>
<dbReference type="GO" id="GO:0004386">
    <property type="term" value="F:helicase activity"/>
    <property type="evidence" value="ECO:0007669"/>
    <property type="project" value="UniProtKB-KW"/>
</dbReference>
<dbReference type="RefSeq" id="WP_141198234.1">
    <property type="nucleotide sequence ID" value="NZ_CP041186.1"/>
</dbReference>
<dbReference type="Gene3D" id="1.10.10.160">
    <property type="match status" value="1"/>
</dbReference>
<evidence type="ECO:0000313" key="11">
    <source>
        <dbReference type="EMBL" id="QDG51754.1"/>
    </source>
</evidence>
<keyword evidence="8" id="KW-0238">DNA-binding</keyword>
<dbReference type="SUPFAM" id="SSF52540">
    <property type="entry name" value="P-loop containing nucleoside triphosphate hydrolases"/>
    <property type="match status" value="2"/>
</dbReference>
<keyword evidence="12" id="KW-1185">Reference proteome</keyword>
<evidence type="ECO:0000256" key="8">
    <source>
        <dbReference type="ARBA" id="ARBA00023125"/>
    </source>
</evidence>
<dbReference type="InterPro" id="IPR006697">
    <property type="entry name" value="RecC"/>
</dbReference>
<accession>A0A5B8Y4W6</accession>
<accession>A0A4Y6PTU7</accession>
<dbReference type="GO" id="GO:0006310">
    <property type="term" value="P:DNA recombination"/>
    <property type="evidence" value="ECO:0007669"/>
    <property type="project" value="TreeGrafter"/>
</dbReference>
<dbReference type="InterPro" id="IPR013986">
    <property type="entry name" value="DExx_box_DNA_helicase_dom_sf"/>
</dbReference>
<dbReference type="Pfam" id="PF17946">
    <property type="entry name" value="RecC_C"/>
    <property type="match status" value="1"/>
</dbReference>
<gene>
    <name evidence="11" type="ORF">FIV42_13650</name>
</gene>
<dbReference type="PANTHER" id="PTHR30591">
    <property type="entry name" value="RECBCD ENZYME SUBUNIT RECC"/>
    <property type="match status" value="1"/>
</dbReference>
<dbReference type="Proteomes" id="UP000315995">
    <property type="component" value="Chromosome"/>
</dbReference>
<dbReference type="EMBL" id="CP041186">
    <property type="protein sequence ID" value="QDG51754.1"/>
    <property type="molecule type" value="Genomic_DNA"/>
</dbReference>
<dbReference type="GO" id="GO:0009338">
    <property type="term" value="C:exodeoxyribonuclease V complex"/>
    <property type="evidence" value="ECO:0007669"/>
    <property type="project" value="InterPro"/>
</dbReference>
<evidence type="ECO:0000256" key="1">
    <source>
        <dbReference type="ARBA" id="ARBA00022722"/>
    </source>
</evidence>
<sequence>MLQVFYSNHLERLVDALVEATTLERKRLKLSPFDRTPVVVPNWNVEAYLKFEVARRKGIAAHMEYRQLIEFFESLLPTSGEYRILDDQTLQLLLIDALGDKKLLARKDLAPVQGYLSAAGDDRDSLELRRFQLSAHLAELFREYDYARPEMVAEWPESPQFRDPHWRRIERWQRALWLDLFAPDGRVAKLADEKGAAYIRLPEIFERVPADALQIPKSVHLFAMNKLGRVFEGLLGVLGERTEVHLWSLNPCREFWEDVVTDIDEEAELLSSKAVDGGQLVLAGAAPDLRDEDFWEPEKFPLPLRLWGRAGRDQVRMLNRLCGHDPRTLFEEPAIDSVLTQVQQDVLDLAPEREEPIDALDDDSITVLACPGIQREAEIIANEIWALMRGERHMWDDKPLQFNEIAVIVNRDQRVEYQTHLEAVFRDVYDIPFNIVDLQANADSRLVEALELLLDLPFGNFKRRELLKLLTHPNVIAKFDDVEPQTWLRWCDELNIFHGADHTDHADTYIERDLFNWDQGLKRLVLGGFMTGEPSGDDRAFRHEQFHYLPHEYAHGESTSAARLVMCARSLIADARRCRREEHTLAEWFERIGEMVENYLAPAHDDEEFEFMRCRRLLGDLADLDVTGRKMPYRVAREFLGRALGELEGRRGQYLADGVVVSSFLPARPMPFRAVFVAGMGESYFPSSDGGDPLDLRQVKWQEGDAGRRDRDKYAFLQTLLSTRERFYASYVSRDSRTGEALEPSSVVRDLLHMLEQSYLGREKTAACVREHPLRRFDAAYFDRDDSDEESEFGTVYHPEARREAAAFALRESLREHCRRYNVPFPELPILEKAVAEPLRNQVGAVLGTYAQPKAQAPDEDLLEVSLSFSQLRQFLESPLQASARWILGLRSDDDQDLLDVEDEVFESSYVSSLLFARDVFWETITEHAPDDNPAFLPIYEQKARYLELKGELPTGPFHEGERKKQLELLETWRANLAKLGVPGEAPLEVKRIGRAERHAPLDEIWDSISFELVLDDQPVRVELYGETEALDNTHGTAVTLVSRSRVKDKDFLRGFFTQVGLAASGKIDEDRPFDLVVAPGKSLARARKLSKYKKRLAPISQADALAYLETLTADFLSGVHAYLMPIEAVFEYFDPENETPFDELVEMQLNNRWSTCSSEYGPVRQPARFEAPQDADRLLQRRYAPFFKRLGGGE</sequence>
<evidence type="ECO:0000259" key="10">
    <source>
        <dbReference type="Pfam" id="PF17946"/>
    </source>
</evidence>
<evidence type="ECO:0000256" key="3">
    <source>
        <dbReference type="ARBA" id="ARBA00022763"/>
    </source>
</evidence>
<dbReference type="GO" id="GO:0005524">
    <property type="term" value="F:ATP binding"/>
    <property type="evidence" value="ECO:0007669"/>
    <property type="project" value="UniProtKB-KW"/>
</dbReference>
<dbReference type="AlphaFoldDB" id="A0A4Y6PTU7"/>
<evidence type="ECO:0000256" key="9">
    <source>
        <dbReference type="ARBA" id="ARBA00023204"/>
    </source>
</evidence>
<dbReference type="InterPro" id="IPR011335">
    <property type="entry name" value="Restrct_endonuc-II-like"/>
</dbReference>
<dbReference type="SUPFAM" id="SSF52980">
    <property type="entry name" value="Restriction endonuclease-like"/>
    <property type="match status" value="1"/>
</dbReference>
<dbReference type="PANTHER" id="PTHR30591:SF1">
    <property type="entry name" value="RECBCD ENZYME SUBUNIT RECC"/>
    <property type="match status" value="1"/>
</dbReference>
<keyword evidence="1" id="KW-0540">Nuclease</keyword>
<keyword evidence="4" id="KW-0378">Hydrolase</keyword>
<feature type="domain" description="RecC C-terminal" evidence="10">
    <location>
        <begin position="867"/>
        <end position="1124"/>
    </location>
</feature>
<dbReference type="Gene3D" id="3.40.50.10930">
    <property type="match status" value="1"/>
</dbReference>
<dbReference type="Pfam" id="PF04257">
    <property type="entry name" value="Exonuc_V_gamma"/>
    <property type="match status" value="1"/>
</dbReference>
<reference evidence="11 12" key="1">
    <citation type="submission" date="2019-06" db="EMBL/GenBank/DDBJ databases">
        <title>Persicimonas caeni gen. nov., sp. nov., a predatory bacterium isolated from solar saltern.</title>
        <authorList>
            <person name="Wang S."/>
        </authorList>
    </citation>
    <scope>NUCLEOTIDE SEQUENCE [LARGE SCALE GENOMIC DNA]</scope>
    <source>
        <strain evidence="11 12">YN101</strain>
    </source>
</reference>
<evidence type="ECO:0000313" key="12">
    <source>
        <dbReference type="Proteomes" id="UP000315995"/>
    </source>
</evidence>
<evidence type="ECO:0000256" key="4">
    <source>
        <dbReference type="ARBA" id="ARBA00022801"/>
    </source>
</evidence>
<evidence type="ECO:0000256" key="7">
    <source>
        <dbReference type="ARBA" id="ARBA00022840"/>
    </source>
</evidence>
<evidence type="ECO:0000256" key="2">
    <source>
        <dbReference type="ARBA" id="ARBA00022741"/>
    </source>
</evidence>
<keyword evidence="7" id="KW-0067">ATP-binding</keyword>
<dbReference type="PIRSF" id="PIRSF000980">
    <property type="entry name" value="RecC"/>
    <property type="match status" value="1"/>
</dbReference>
<name>A0A4Y6PTU7_PERCE</name>
<dbReference type="Gene3D" id="3.40.50.300">
    <property type="entry name" value="P-loop containing nucleotide triphosphate hydrolases"/>
    <property type="match status" value="2"/>
</dbReference>
<organism evidence="11 12">
    <name type="scientific">Persicimonas caeni</name>
    <dbReference type="NCBI Taxonomy" id="2292766"/>
    <lineage>
        <taxon>Bacteria</taxon>
        <taxon>Deltaproteobacteria</taxon>
        <taxon>Bradymonadales</taxon>
        <taxon>Bradymonadaceae</taxon>
        <taxon>Persicimonas</taxon>
    </lineage>
</organism>
<evidence type="ECO:0000256" key="6">
    <source>
        <dbReference type="ARBA" id="ARBA00022839"/>
    </source>
</evidence>
<protein>
    <submittedName>
        <fullName evidence="11">Exonuclease V subunit gamma</fullName>
    </submittedName>
</protein>
<dbReference type="InterPro" id="IPR041500">
    <property type="entry name" value="RecC_C"/>
</dbReference>
<dbReference type="GO" id="GO:0003677">
    <property type="term" value="F:DNA binding"/>
    <property type="evidence" value="ECO:0007669"/>
    <property type="project" value="UniProtKB-KW"/>
</dbReference>
<dbReference type="OrthoDB" id="9762834at2"/>
<keyword evidence="2" id="KW-0547">Nucleotide-binding</keyword>
<evidence type="ECO:0000256" key="5">
    <source>
        <dbReference type="ARBA" id="ARBA00022806"/>
    </source>
</evidence>
<proteinExistence type="predicted"/>
<keyword evidence="3" id="KW-0227">DNA damage</keyword>
<keyword evidence="9" id="KW-0234">DNA repair</keyword>
<dbReference type="GO" id="GO:0008854">
    <property type="term" value="F:exodeoxyribonuclease V activity"/>
    <property type="evidence" value="ECO:0007669"/>
    <property type="project" value="InterPro"/>
</dbReference>
<keyword evidence="6 11" id="KW-0269">Exonuclease</keyword>
<dbReference type="GO" id="GO:0006281">
    <property type="term" value="P:DNA repair"/>
    <property type="evidence" value="ECO:0007669"/>
    <property type="project" value="UniProtKB-KW"/>
</dbReference>